<keyword evidence="2" id="KW-1185">Reference proteome</keyword>
<proteinExistence type="predicted"/>
<organism evidence="1 2">
    <name type="scientific">Lophium mytilinum</name>
    <dbReference type="NCBI Taxonomy" id="390894"/>
    <lineage>
        <taxon>Eukaryota</taxon>
        <taxon>Fungi</taxon>
        <taxon>Dikarya</taxon>
        <taxon>Ascomycota</taxon>
        <taxon>Pezizomycotina</taxon>
        <taxon>Dothideomycetes</taxon>
        <taxon>Pleosporomycetidae</taxon>
        <taxon>Mytilinidiales</taxon>
        <taxon>Mytilinidiaceae</taxon>
        <taxon>Lophium</taxon>
    </lineage>
</organism>
<evidence type="ECO:0000313" key="1">
    <source>
        <dbReference type="EMBL" id="KAF2499090.1"/>
    </source>
</evidence>
<name>A0A6A6R585_9PEZI</name>
<dbReference type="AlphaFoldDB" id="A0A6A6R585"/>
<evidence type="ECO:0000313" key="2">
    <source>
        <dbReference type="Proteomes" id="UP000799750"/>
    </source>
</evidence>
<sequence>MTFMNQYLKNILDQRLSSMAIVHELSTGLGQTLGYMQSVNYLLDFTALSSQIPEGRILHGIWVQASNLRHSGRADWWVKQEMPKIHETVSKFFRIPQKLPVNSQTMPTSD</sequence>
<protein>
    <submittedName>
        <fullName evidence="1">Uncharacterized protein</fullName>
    </submittedName>
</protein>
<dbReference type="OrthoDB" id="5407894at2759"/>
<gene>
    <name evidence="1" type="ORF">BU16DRAFT_557421</name>
</gene>
<accession>A0A6A6R585</accession>
<dbReference type="EMBL" id="MU004184">
    <property type="protein sequence ID" value="KAF2499090.1"/>
    <property type="molecule type" value="Genomic_DNA"/>
</dbReference>
<reference evidence="1" key="1">
    <citation type="journal article" date="2020" name="Stud. Mycol.">
        <title>101 Dothideomycetes genomes: a test case for predicting lifestyles and emergence of pathogens.</title>
        <authorList>
            <person name="Haridas S."/>
            <person name="Albert R."/>
            <person name="Binder M."/>
            <person name="Bloem J."/>
            <person name="Labutti K."/>
            <person name="Salamov A."/>
            <person name="Andreopoulos B."/>
            <person name="Baker S."/>
            <person name="Barry K."/>
            <person name="Bills G."/>
            <person name="Bluhm B."/>
            <person name="Cannon C."/>
            <person name="Castanera R."/>
            <person name="Culley D."/>
            <person name="Daum C."/>
            <person name="Ezra D."/>
            <person name="Gonzalez J."/>
            <person name="Henrissat B."/>
            <person name="Kuo A."/>
            <person name="Liang C."/>
            <person name="Lipzen A."/>
            <person name="Lutzoni F."/>
            <person name="Magnuson J."/>
            <person name="Mondo S."/>
            <person name="Nolan M."/>
            <person name="Ohm R."/>
            <person name="Pangilinan J."/>
            <person name="Park H.-J."/>
            <person name="Ramirez L."/>
            <person name="Alfaro M."/>
            <person name="Sun H."/>
            <person name="Tritt A."/>
            <person name="Yoshinaga Y."/>
            <person name="Zwiers L.-H."/>
            <person name="Turgeon B."/>
            <person name="Goodwin S."/>
            <person name="Spatafora J."/>
            <person name="Crous P."/>
            <person name="Grigoriev I."/>
        </authorList>
    </citation>
    <scope>NUCLEOTIDE SEQUENCE</scope>
    <source>
        <strain evidence="1">CBS 269.34</strain>
    </source>
</reference>
<dbReference type="Proteomes" id="UP000799750">
    <property type="component" value="Unassembled WGS sequence"/>
</dbReference>